<dbReference type="AlphaFoldDB" id="A0AAE0PC67"/>
<name>A0AAE0PC67_SORBR</name>
<dbReference type="Proteomes" id="UP001281003">
    <property type="component" value="Unassembled WGS sequence"/>
</dbReference>
<sequence>MGGTTEDEALFGQPIPPISTKLGSVMARNKHYYRHQTEPASTKRTIHDFWGRMQPNGRRGLGLYIIRVSSTYIIVAKGPAGLFLLGLSAQASRFASELLLGGIPRLLPSQWMPLTLSQLAKGYKDEQDSGN</sequence>
<evidence type="ECO:0000313" key="1">
    <source>
        <dbReference type="EMBL" id="KAK3397229.1"/>
    </source>
</evidence>
<reference evidence="1" key="2">
    <citation type="submission" date="2023-07" db="EMBL/GenBank/DDBJ databases">
        <authorList>
            <consortium name="Lawrence Berkeley National Laboratory"/>
            <person name="Haridas S."/>
            <person name="Hensen N."/>
            <person name="Bonometti L."/>
            <person name="Westerberg I."/>
            <person name="Brannstrom I.O."/>
            <person name="Guillou S."/>
            <person name="Cros-Aarteil S."/>
            <person name="Calhoun S."/>
            <person name="Kuo A."/>
            <person name="Mondo S."/>
            <person name="Pangilinan J."/>
            <person name="Riley R."/>
            <person name="LaButti K."/>
            <person name="Andreopoulos B."/>
            <person name="Lipzen A."/>
            <person name="Chen C."/>
            <person name="Yanf M."/>
            <person name="Daum C."/>
            <person name="Ng V."/>
            <person name="Clum A."/>
            <person name="Steindorff A."/>
            <person name="Ohm R."/>
            <person name="Martin F."/>
            <person name="Silar P."/>
            <person name="Natvig D."/>
            <person name="Lalanne C."/>
            <person name="Gautier V."/>
            <person name="Ament-velasquez S.L."/>
            <person name="Kruys A."/>
            <person name="Hutchinson M.I."/>
            <person name="Powell A.J."/>
            <person name="Barry K."/>
            <person name="Miller A.N."/>
            <person name="Grigoriev I.V."/>
            <person name="Debuchy R."/>
            <person name="Gladieux P."/>
            <person name="Thoren M.H."/>
            <person name="Johannesson H."/>
        </authorList>
    </citation>
    <scope>NUCLEOTIDE SEQUENCE</scope>
    <source>
        <strain evidence="1">FGSC 1904</strain>
    </source>
</reference>
<dbReference type="EMBL" id="JAUTDP010000008">
    <property type="protein sequence ID" value="KAK3397229.1"/>
    <property type="molecule type" value="Genomic_DNA"/>
</dbReference>
<evidence type="ECO:0000313" key="2">
    <source>
        <dbReference type="Proteomes" id="UP001281003"/>
    </source>
</evidence>
<keyword evidence="2" id="KW-1185">Reference proteome</keyword>
<protein>
    <submittedName>
        <fullName evidence="1">Uncharacterized protein</fullName>
    </submittedName>
</protein>
<comment type="caution">
    <text evidence="1">The sequence shown here is derived from an EMBL/GenBank/DDBJ whole genome shotgun (WGS) entry which is preliminary data.</text>
</comment>
<reference evidence="1" key="1">
    <citation type="journal article" date="2023" name="Mol. Phylogenet. Evol.">
        <title>Genome-scale phylogeny and comparative genomics of the fungal order Sordariales.</title>
        <authorList>
            <person name="Hensen N."/>
            <person name="Bonometti L."/>
            <person name="Westerberg I."/>
            <person name="Brannstrom I.O."/>
            <person name="Guillou S."/>
            <person name="Cros-Aarteil S."/>
            <person name="Calhoun S."/>
            <person name="Haridas S."/>
            <person name="Kuo A."/>
            <person name="Mondo S."/>
            <person name="Pangilinan J."/>
            <person name="Riley R."/>
            <person name="LaButti K."/>
            <person name="Andreopoulos B."/>
            <person name="Lipzen A."/>
            <person name="Chen C."/>
            <person name="Yan M."/>
            <person name="Daum C."/>
            <person name="Ng V."/>
            <person name="Clum A."/>
            <person name="Steindorff A."/>
            <person name="Ohm R.A."/>
            <person name="Martin F."/>
            <person name="Silar P."/>
            <person name="Natvig D.O."/>
            <person name="Lalanne C."/>
            <person name="Gautier V."/>
            <person name="Ament-Velasquez S.L."/>
            <person name="Kruys A."/>
            <person name="Hutchinson M.I."/>
            <person name="Powell A.J."/>
            <person name="Barry K."/>
            <person name="Miller A.N."/>
            <person name="Grigoriev I.V."/>
            <person name="Debuchy R."/>
            <person name="Gladieux P."/>
            <person name="Hiltunen Thoren M."/>
            <person name="Johannesson H."/>
        </authorList>
    </citation>
    <scope>NUCLEOTIDE SEQUENCE</scope>
    <source>
        <strain evidence="1">FGSC 1904</strain>
    </source>
</reference>
<gene>
    <name evidence="1" type="ORF">B0T20DRAFT_357077</name>
</gene>
<accession>A0AAE0PC67</accession>
<proteinExistence type="predicted"/>
<organism evidence="1 2">
    <name type="scientific">Sordaria brevicollis</name>
    <dbReference type="NCBI Taxonomy" id="83679"/>
    <lineage>
        <taxon>Eukaryota</taxon>
        <taxon>Fungi</taxon>
        <taxon>Dikarya</taxon>
        <taxon>Ascomycota</taxon>
        <taxon>Pezizomycotina</taxon>
        <taxon>Sordariomycetes</taxon>
        <taxon>Sordariomycetidae</taxon>
        <taxon>Sordariales</taxon>
        <taxon>Sordariaceae</taxon>
        <taxon>Sordaria</taxon>
    </lineage>
</organism>